<feature type="transmembrane region" description="Helical" evidence="11">
    <location>
        <begin position="90"/>
        <end position="108"/>
    </location>
</feature>
<keyword evidence="8 11" id="KW-0472">Membrane</keyword>
<dbReference type="GeneTree" id="ENSGT01030000234553"/>
<evidence type="ECO:0000256" key="1">
    <source>
        <dbReference type="ARBA" id="ARBA00004651"/>
    </source>
</evidence>
<proteinExistence type="inferred from homology"/>
<evidence type="ECO:0000256" key="7">
    <source>
        <dbReference type="ARBA" id="ARBA00023040"/>
    </source>
</evidence>
<evidence type="ECO:0000256" key="5">
    <source>
        <dbReference type="ARBA" id="ARBA00022692"/>
    </source>
</evidence>
<keyword evidence="3 11" id="KW-1003">Cell membrane</keyword>
<dbReference type="GO" id="GO:0005550">
    <property type="term" value="F:pheromone binding"/>
    <property type="evidence" value="ECO:0000318"/>
    <property type="project" value="GO_Central"/>
</dbReference>
<keyword evidence="14" id="KW-1185">Reference proteome</keyword>
<dbReference type="PROSITE" id="PS50262">
    <property type="entry name" value="G_PROTEIN_RECEP_F1_2"/>
    <property type="match status" value="1"/>
</dbReference>
<dbReference type="SUPFAM" id="SSF81321">
    <property type="entry name" value="Family A G protein-coupled receptor-like"/>
    <property type="match status" value="1"/>
</dbReference>
<dbReference type="InterPro" id="IPR017452">
    <property type="entry name" value="GPCR_Rhodpsn_7TM"/>
</dbReference>
<evidence type="ECO:0000256" key="8">
    <source>
        <dbReference type="ARBA" id="ARBA00023136"/>
    </source>
</evidence>
<protein>
    <recommendedName>
        <fullName evidence="11">Vomeronasal type-1 receptor</fullName>
    </recommendedName>
</protein>
<dbReference type="PRINTS" id="PR01534">
    <property type="entry name" value="VOMERONASL1R"/>
</dbReference>
<sequence>MNASELSFGVMVLLHISIGVSVNGFLLLFYIRVVSTSHKPSSSDLILAQLALANILLLLTLGIPEALYAWGWRNFLTISGCKILMYLYRVGRGLAICTTCLLSVFQAVTLSPGTSRWARVKAKLHESVVPSCALSWVLSLLVECNVAIQVTGPQNNSSAHIMLDHKYCSQISDTAETAMVITAVLTLRDVFFVGLMSLASGYMVFVLHRHHHRVRHLHGHDRSPREMPEVRAAKRVVALVTLYVLLYGRQTLMLNVIINMKVKSRQLVNGHMLLSFTFSVLSPFPVIIGDHRMRPFWEKNPPASGADSS</sequence>
<reference evidence="13" key="3">
    <citation type="submission" date="2025-09" db="UniProtKB">
        <authorList>
            <consortium name="Ensembl"/>
        </authorList>
    </citation>
    <scope>IDENTIFICATION</scope>
    <source>
        <strain evidence="13">Glennie</strain>
    </source>
</reference>
<dbReference type="Pfam" id="PF03402">
    <property type="entry name" value="V1R"/>
    <property type="match status" value="1"/>
</dbReference>
<dbReference type="GO" id="GO:0019236">
    <property type="term" value="P:response to pheromone"/>
    <property type="evidence" value="ECO:0007669"/>
    <property type="project" value="UniProtKB-KW"/>
</dbReference>
<keyword evidence="10 11" id="KW-0807">Transducer</keyword>
<name>A0A6I8NIQ4_ORNAN</name>
<keyword evidence="4 11" id="KW-0589">Pheromone response</keyword>
<evidence type="ECO:0000259" key="12">
    <source>
        <dbReference type="PROSITE" id="PS50262"/>
    </source>
</evidence>
<evidence type="ECO:0000256" key="10">
    <source>
        <dbReference type="ARBA" id="ARBA00023224"/>
    </source>
</evidence>
<dbReference type="GO" id="GO:0007606">
    <property type="term" value="P:sensory perception of chemical stimulus"/>
    <property type="evidence" value="ECO:0007669"/>
    <property type="project" value="UniProtKB-ARBA"/>
</dbReference>
<dbReference type="PANTHER" id="PTHR24062">
    <property type="entry name" value="VOMERONASAL TYPE-1 RECEPTOR"/>
    <property type="match status" value="1"/>
</dbReference>
<evidence type="ECO:0000256" key="9">
    <source>
        <dbReference type="ARBA" id="ARBA00023170"/>
    </source>
</evidence>
<feature type="transmembrane region" description="Helical" evidence="11">
    <location>
        <begin position="270"/>
        <end position="289"/>
    </location>
</feature>
<dbReference type="InParanoid" id="A0A6I8NIQ4"/>
<keyword evidence="9 11" id="KW-0675">Receptor</keyword>
<dbReference type="InterPro" id="IPR004072">
    <property type="entry name" value="Vmron_rcpt_1"/>
</dbReference>
<dbReference type="AlphaFoldDB" id="A0A6I8NIQ4"/>
<organism evidence="13 14">
    <name type="scientific">Ornithorhynchus anatinus</name>
    <name type="common">Duckbill platypus</name>
    <dbReference type="NCBI Taxonomy" id="9258"/>
    <lineage>
        <taxon>Eukaryota</taxon>
        <taxon>Metazoa</taxon>
        <taxon>Chordata</taxon>
        <taxon>Craniata</taxon>
        <taxon>Vertebrata</taxon>
        <taxon>Euteleostomi</taxon>
        <taxon>Mammalia</taxon>
        <taxon>Monotremata</taxon>
        <taxon>Ornithorhynchidae</taxon>
        <taxon>Ornithorhynchus</taxon>
    </lineage>
</organism>
<evidence type="ECO:0000256" key="6">
    <source>
        <dbReference type="ARBA" id="ARBA00022989"/>
    </source>
</evidence>
<feature type="transmembrane region" description="Helical" evidence="11">
    <location>
        <begin position="6"/>
        <end position="33"/>
    </location>
</feature>
<dbReference type="GO" id="GO:0016503">
    <property type="term" value="F:pheromone receptor activity"/>
    <property type="evidence" value="ECO:0007669"/>
    <property type="project" value="InterPro"/>
</dbReference>
<feature type="transmembrane region" description="Helical" evidence="11">
    <location>
        <begin position="45"/>
        <end position="70"/>
    </location>
</feature>
<comment type="similarity">
    <text evidence="2 11">Belongs to the G-protein coupled receptor 1 family.</text>
</comment>
<feature type="domain" description="G-protein coupled receptors family 1 profile" evidence="12">
    <location>
        <begin position="22"/>
        <end position="286"/>
    </location>
</feature>
<comment type="subcellular location">
    <subcellularLocation>
        <location evidence="1 11">Cell membrane</location>
        <topology evidence="1 11">Multi-pass membrane protein</topology>
    </subcellularLocation>
</comment>
<dbReference type="FunFam" id="1.20.1070.10:FF:000081">
    <property type="entry name" value="Vomeronasal type-1 receptor"/>
    <property type="match status" value="1"/>
</dbReference>
<evidence type="ECO:0000256" key="11">
    <source>
        <dbReference type="RuleBase" id="RU364061"/>
    </source>
</evidence>
<dbReference type="Bgee" id="ENSOANG00000043255">
    <property type="expression patterns" value="Expressed in testis"/>
</dbReference>
<evidence type="ECO:0000256" key="2">
    <source>
        <dbReference type="ARBA" id="ARBA00010663"/>
    </source>
</evidence>
<keyword evidence="5 11" id="KW-0812">Transmembrane</keyword>
<keyword evidence="7 11" id="KW-0297">G-protein coupled receptor</keyword>
<accession>A0A6I8NIQ4</accession>
<reference evidence="13 14" key="1">
    <citation type="journal article" date="2008" name="Nature">
        <title>Genome analysis of the platypus reveals unique signatures of evolution.</title>
        <authorList>
            <person name="Warren W.C."/>
            <person name="Hillier L.W."/>
            <person name="Marshall Graves J.A."/>
            <person name="Birney E."/>
            <person name="Ponting C.P."/>
            <person name="Grutzner F."/>
            <person name="Belov K."/>
            <person name="Miller W."/>
            <person name="Clarke L."/>
            <person name="Chinwalla A.T."/>
            <person name="Yang S.P."/>
            <person name="Heger A."/>
            <person name="Locke D.P."/>
            <person name="Miethke P."/>
            <person name="Waters P.D."/>
            <person name="Veyrunes F."/>
            <person name="Fulton L."/>
            <person name="Fulton B."/>
            <person name="Graves T."/>
            <person name="Wallis J."/>
            <person name="Puente X.S."/>
            <person name="Lopez-Otin C."/>
            <person name="Ordonez G.R."/>
            <person name="Eichler E.E."/>
            <person name="Chen L."/>
            <person name="Cheng Z."/>
            <person name="Deakin J.E."/>
            <person name="Alsop A."/>
            <person name="Thompson K."/>
            <person name="Kirby P."/>
            <person name="Papenfuss A.T."/>
            <person name="Wakefield M.J."/>
            <person name="Olender T."/>
            <person name="Lancet D."/>
            <person name="Huttley G.A."/>
            <person name="Smit A.F."/>
            <person name="Pask A."/>
            <person name="Temple-Smith P."/>
            <person name="Batzer M.A."/>
            <person name="Walker J.A."/>
            <person name="Konkel M.K."/>
            <person name="Harris R.S."/>
            <person name="Whittington C.M."/>
            <person name="Wong E.S."/>
            <person name="Gemmell N.J."/>
            <person name="Buschiazzo E."/>
            <person name="Vargas Jentzsch I.M."/>
            <person name="Merkel A."/>
            <person name="Schmitz J."/>
            <person name="Zemann A."/>
            <person name="Churakov G."/>
            <person name="Kriegs J.O."/>
            <person name="Brosius J."/>
            <person name="Murchison E.P."/>
            <person name="Sachidanandam R."/>
            <person name="Smith C."/>
            <person name="Hannon G.J."/>
            <person name="Tsend-Ayush E."/>
            <person name="McMillan D."/>
            <person name="Attenborough R."/>
            <person name="Rens W."/>
            <person name="Ferguson-Smith M."/>
            <person name="Lefevre C.M."/>
            <person name="Sharp J.A."/>
            <person name="Nicholas K.R."/>
            <person name="Ray D.A."/>
            <person name="Kube M."/>
            <person name="Reinhardt R."/>
            <person name="Pringle T.H."/>
            <person name="Taylor J."/>
            <person name="Jones R.C."/>
            <person name="Nixon B."/>
            <person name="Dacheux J.L."/>
            <person name="Niwa H."/>
            <person name="Sekita Y."/>
            <person name="Huang X."/>
            <person name="Stark A."/>
            <person name="Kheradpour P."/>
            <person name="Kellis M."/>
            <person name="Flicek P."/>
            <person name="Chen Y."/>
            <person name="Webber C."/>
            <person name="Hardison R."/>
            <person name="Nelson J."/>
            <person name="Hallsworth-Pepin K."/>
            <person name="Delehaunty K."/>
            <person name="Markovic C."/>
            <person name="Minx P."/>
            <person name="Feng Y."/>
            <person name="Kremitzki C."/>
            <person name="Mitreva M."/>
            <person name="Glasscock J."/>
            <person name="Wylie T."/>
            <person name="Wohldmann P."/>
            <person name="Thiru P."/>
            <person name="Nhan M.N."/>
            <person name="Pohl C.S."/>
            <person name="Smith S.M."/>
            <person name="Hou S."/>
            <person name="Nefedov M."/>
            <person name="de Jong P.J."/>
            <person name="Renfree M.B."/>
            <person name="Mardis E.R."/>
            <person name="Wilson R.K."/>
        </authorList>
    </citation>
    <scope>NUCLEOTIDE SEQUENCE [LARGE SCALE GENOMIC DNA]</scope>
    <source>
        <strain evidence="13 14">Glennie</strain>
    </source>
</reference>
<keyword evidence="6 11" id="KW-1133">Transmembrane helix</keyword>
<reference evidence="13" key="2">
    <citation type="submission" date="2025-08" db="UniProtKB">
        <authorList>
            <consortium name="Ensembl"/>
        </authorList>
    </citation>
    <scope>IDENTIFICATION</scope>
    <source>
        <strain evidence="13">Glennie</strain>
    </source>
</reference>
<dbReference type="GO" id="GO:0005886">
    <property type="term" value="C:plasma membrane"/>
    <property type="evidence" value="ECO:0000318"/>
    <property type="project" value="GO_Central"/>
</dbReference>
<dbReference type="Ensembl" id="ENSOANT00000047289.1">
    <property type="protein sequence ID" value="ENSOANP00000041017.1"/>
    <property type="gene ID" value="ENSOANG00000043255.1"/>
</dbReference>
<evidence type="ECO:0000313" key="13">
    <source>
        <dbReference type="Ensembl" id="ENSOANP00000041017.1"/>
    </source>
</evidence>
<evidence type="ECO:0000256" key="4">
    <source>
        <dbReference type="ARBA" id="ARBA00022507"/>
    </source>
</evidence>
<evidence type="ECO:0000313" key="14">
    <source>
        <dbReference type="Proteomes" id="UP000002279"/>
    </source>
</evidence>
<feature type="transmembrane region" description="Helical" evidence="11">
    <location>
        <begin position="190"/>
        <end position="207"/>
    </location>
</feature>
<dbReference type="Proteomes" id="UP000002279">
    <property type="component" value="Chromosome X3"/>
</dbReference>
<dbReference type="Gene3D" id="1.20.1070.10">
    <property type="entry name" value="Rhodopsin 7-helix transmembrane proteins"/>
    <property type="match status" value="1"/>
</dbReference>
<evidence type="ECO:0000256" key="3">
    <source>
        <dbReference type="ARBA" id="ARBA00022475"/>
    </source>
</evidence>